<gene>
    <name evidence="16" type="ORF">AUC61_15195</name>
</gene>
<feature type="transmembrane region" description="Helical" evidence="15">
    <location>
        <begin position="726"/>
        <end position="748"/>
    </location>
</feature>
<evidence type="ECO:0000256" key="8">
    <source>
        <dbReference type="ARBA" id="ARBA00022519"/>
    </source>
</evidence>
<evidence type="ECO:0000256" key="6">
    <source>
        <dbReference type="ARBA" id="ARBA00021844"/>
    </source>
</evidence>
<keyword evidence="10 15" id="KW-0812">Transmembrane</keyword>
<evidence type="ECO:0000256" key="13">
    <source>
        <dbReference type="ARBA" id="ARBA00023136"/>
    </source>
</evidence>
<keyword evidence="17" id="KW-1185">Reference proteome</keyword>
<dbReference type="Pfam" id="PF03170">
    <property type="entry name" value="BcsB"/>
    <property type="match status" value="1"/>
</dbReference>
<name>A0ABS9ZJW7_9PSED</name>
<evidence type="ECO:0000256" key="4">
    <source>
        <dbReference type="ARBA" id="ARBA00010714"/>
    </source>
</evidence>
<dbReference type="PANTHER" id="PTHR39083:SF1">
    <property type="entry name" value="CYCLIC DI-GMP-BINDING PROTEIN"/>
    <property type="match status" value="1"/>
</dbReference>
<comment type="similarity">
    <text evidence="4 15">Belongs to the AcsB/BcsB family.</text>
</comment>
<evidence type="ECO:0000256" key="12">
    <source>
        <dbReference type="ARBA" id="ARBA00022989"/>
    </source>
</evidence>
<keyword evidence="7 15" id="KW-1003">Cell membrane</keyword>
<comment type="caution">
    <text evidence="16">The sequence shown here is derived from an EMBL/GenBank/DDBJ whole genome shotgun (WGS) entry which is preliminary data.</text>
</comment>
<feature type="chain" id="PRO_5044964880" description="Cyclic di-GMP-binding protein" evidence="15">
    <location>
        <begin position="36"/>
        <end position="758"/>
    </location>
</feature>
<organism evidence="16 17">
    <name type="scientific">Pseudomonas maioricensis</name>
    <dbReference type="NCBI Taxonomy" id="1766623"/>
    <lineage>
        <taxon>Bacteria</taxon>
        <taxon>Pseudomonadati</taxon>
        <taxon>Pseudomonadota</taxon>
        <taxon>Gammaproteobacteria</taxon>
        <taxon>Pseudomonadales</taxon>
        <taxon>Pseudomonadaceae</taxon>
        <taxon>Pseudomonas</taxon>
    </lineage>
</organism>
<evidence type="ECO:0000256" key="3">
    <source>
        <dbReference type="ARBA" id="ARBA00005186"/>
    </source>
</evidence>
<evidence type="ECO:0000256" key="9">
    <source>
        <dbReference type="ARBA" id="ARBA00022636"/>
    </source>
</evidence>
<comment type="subunit">
    <text evidence="5 15">Tightly associated with the cellulose synthase catalytic subunit.</text>
</comment>
<evidence type="ECO:0000256" key="5">
    <source>
        <dbReference type="ARBA" id="ARBA00011437"/>
    </source>
</evidence>
<protein>
    <recommendedName>
        <fullName evidence="6 15">Cyclic di-GMP-binding protein</fullName>
    </recommendedName>
    <alternativeName>
        <fullName evidence="14 15">Cellulose synthase regulatory subunit</fullName>
    </alternativeName>
</protein>
<comment type="subcellular location">
    <subcellularLocation>
        <location evidence="2">Cell inner membrane</location>
        <topology evidence="2">Single-pass membrane protein</topology>
    </subcellularLocation>
</comment>
<keyword evidence="9 15" id="KW-0973">c-di-GMP</keyword>
<dbReference type="NCBIfam" id="NF008323">
    <property type="entry name" value="PRK11114.1-1"/>
    <property type="match status" value="1"/>
</dbReference>
<evidence type="ECO:0000256" key="14">
    <source>
        <dbReference type="ARBA" id="ARBA00033444"/>
    </source>
</evidence>
<evidence type="ECO:0000256" key="7">
    <source>
        <dbReference type="ARBA" id="ARBA00022475"/>
    </source>
</evidence>
<comment type="pathway">
    <text evidence="3 15">Glycan metabolism; bacterial cellulose biosynthesis.</text>
</comment>
<proteinExistence type="inferred from homology"/>
<evidence type="ECO:0000256" key="11">
    <source>
        <dbReference type="ARBA" id="ARBA00022916"/>
    </source>
</evidence>
<evidence type="ECO:0000313" key="16">
    <source>
        <dbReference type="EMBL" id="MCI8210879.1"/>
    </source>
</evidence>
<keyword evidence="12 15" id="KW-1133">Transmembrane helix</keyword>
<keyword evidence="15" id="KW-0732">Signal</keyword>
<dbReference type="InterPro" id="IPR018513">
    <property type="entry name" value="Cell_synthase_bac"/>
</dbReference>
<dbReference type="PRINTS" id="PR01440">
    <property type="entry name" value="CELLSNTHASEB"/>
</dbReference>
<dbReference type="EMBL" id="LOHG01000009">
    <property type="protein sequence ID" value="MCI8210879.1"/>
    <property type="molecule type" value="Genomic_DNA"/>
</dbReference>
<feature type="signal peptide" evidence="15">
    <location>
        <begin position="1"/>
        <end position="35"/>
    </location>
</feature>
<dbReference type="Gene3D" id="2.60.120.260">
    <property type="entry name" value="Galactose-binding domain-like"/>
    <property type="match status" value="2"/>
</dbReference>
<dbReference type="Proteomes" id="UP001320513">
    <property type="component" value="Unassembled WGS sequence"/>
</dbReference>
<dbReference type="NCBIfam" id="NF008330">
    <property type="entry name" value="PRK11114.2-4"/>
    <property type="match status" value="1"/>
</dbReference>
<dbReference type="PANTHER" id="PTHR39083">
    <property type="entry name" value="CYCLIC DI-GMP-BINDING PROTEIN"/>
    <property type="match status" value="1"/>
</dbReference>
<keyword evidence="8 15" id="KW-0997">Cell inner membrane</keyword>
<reference evidence="16 17" key="1">
    <citation type="submission" date="2015-12" db="EMBL/GenBank/DDBJ databases">
        <title>Phylogenomics in the description of a new species in the Pseudomonas syringae group.</title>
        <authorList>
            <person name="Busquets A."/>
            <person name="Gomila M."/>
            <person name="Beiki F."/>
            <person name="Rahimian H."/>
            <person name="Mulet M."/>
            <person name="Sanchez D."/>
            <person name="Garcia-Valdes E."/>
            <person name="Lalucat J."/>
        </authorList>
    </citation>
    <scope>NUCLEOTIDE SEQUENCE [LARGE SCALE GENOMIC DNA]</scope>
    <source>
        <strain evidence="16 17">S25</strain>
    </source>
</reference>
<dbReference type="RefSeq" id="WP_243247098.1">
    <property type="nucleotide sequence ID" value="NZ_LOHG01000009.1"/>
</dbReference>
<evidence type="ECO:0000256" key="10">
    <source>
        <dbReference type="ARBA" id="ARBA00022692"/>
    </source>
</evidence>
<accession>A0ABS9ZJW7</accession>
<evidence type="ECO:0000256" key="15">
    <source>
        <dbReference type="RuleBase" id="RU365021"/>
    </source>
</evidence>
<evidence type="ECO:0000313" key="17">
    <source>
        <dbReference type="Proteomes" id="UP001320513"/>
    </source>
</evidence>
<keyword evidence="11 15" id="KW-0135">Cellulose biosynthesis</keyword>
<dbReference type="InterPro" id="IPR003920">
    <property type="entry name" value="Cell_synth_B"/>
</dbReference>
<evidence type="ECO:0000256" key="2">
    <source>
        <dbReference type="ARBA" id="ARBA00004377"/>
    </source>
</evidence>
<keyword evidence="13 15" id="KW-0472">Membrane</keyword>
<comment type="function">
    <text evidence="1 15">Binds the cellulose synthase activator, bis-(3'-5') cyclic diguanylic acid (c-di-GMP).</text>
</comment>
<evidence type="ECO:0000256" key="1">
    <source>
        <dbReference type="ARBA" id="ARBA00002057"/>
    </source>
</evidence>
<sequence length="758" mass="82024">MTSSYFVRGNRPVNGNTLKRLSSVLALLVSTSVLADTAAVTSETPAASSDYSLTFKQLGRVYPMVLRGVESADGVNFDIRADQIVTGARLKLEYSYSPALLEDMSQLNVMVNDEVAASLPLSKEGAGKPQTQIVEIPSHLITEFNRLSLQFIGHYSMSCEDPLHSSLWARVGNTSQLEIQVTPLTTANDLAALPQPFFDRRDARLLNLPIVFGAAPDNGTVEAAGVVSSWFGSLASYRGSVFPAQINSLPATGNAVVLVNGSTAQDIGGLNIPAAKGPTLSVVTNPNDANGKILVVSGRDTAELKRAATALVLGRQTLSGESVVIDSLQALPPRKPYDAPYWVPSDRPVKLGELLEAKKFNVAGYNPGDIVVPLNFPPDLSSWQEDGAPLNLKYRYTPQQTSTNSSLTVSLNDRLIEAKQLPSLEKLDKSLLAKIKKEDDSLSRETRMLLPLNSVALQSRLQLRYMFDYIRQGECQDIIIDNMRAGIDPDSTLDLSGYKHFIAMPNLGVFKDSGFPFTRMADLSETAVVLPDNAGAAELSAYLTILGRFGQSTGYPATAVTVTQAAQVASVAGKDLLVLASGDNQPLLKQWANQLPIVANDAQQSFKLSNLSFRLRDWVSPDLEVNQRNARMALAFSGEKRSSYLTGFESPLQSGRSVVVISSGTPETLQDVTNAVTGNEDYTQAIQGSLVVVHGKTVEPLLAEELYHVGSLGFFKNLQWQLSRNVLLMMIVSAFGIALLTLLSYVALRARARERVEG</sequence>